<gene>
    <name evidence="1" type="ORF">HSR121_1413</name>
</gene>
<evidence type="ECO:0000313" key="2">
    <source>
        <dbReference type="Proteomes" id="UP000663525"/>
    </source>
</evidence>
<dbReference type="Pfam" id="PF24037">
    <property type="entry name" value="DUF7346"/>
    <property type="match status" value="1"/>
</dbReference>
<dbReference type="EMBL" id="CP064787">
    <property type="protein sequence ID" value="QSG05756.1"/>
    <property type="molecule type" value="Genomic_DNA"/>
</dbReference>
<proteinExistence type="predicted"/>
<dbReference type="AlphaFoldDB" id="A0A897N5W3"/>
<reference evidence="1" key="1">
    <citation type="submission" date="2020-11" db="EMBL/GenBank/DDBJ databases">
        <title>Carbohydrate-dependent, anaerobic sulfur respiration: A novel catabolism in halophilic archaea.</title>
        <authorList>
            <person name="Sorokin D.Y."/>
            <person name="Messina E."/>
            <person name="Smedile F."/>
            <person name="La Cono V."/>
            <person name="Hallsworth J.E."/>
            <person name="Yakimov M.M."/>
        </authorList>
    </citation>
    <scope>NUCLEOTIDE SEQUENCE</scope>
    <source>
        <strain evidence="1">HSR12-1</strain>
    </source>
</reference>
<protein>
    <submittedName>
        <fullName evidence="1">Transcriptional regulator, HTH domain</fullName>
    </submittedName>
</protein>
<sequence length="149" mass="15843">MCVVRSVMRLVSDGETYGILQRTGESACRIRELPEGTVTTRPCSELSPVDPREFADGLEIVPGDSGSRDRAERALALVLELAVGGPASARQLLDRFDACESELNGTASELRAAGLIEPTTVHGQRGYRTTDAARDAIATDGTPVPSDLD</sequence>
<evidence type="ECO:0000313" key="1">
    <source>
        <dbReference type="EMBL" id="QSG05756.1"/>
    </source>
</evidence>
<accession>A0A897N5W3</accession>
<organism evidence="1 2">
    <name type="scientific">Halapricum desulfuricans</name>
    <dbReference type="NCBI Taxonomy" id="2841257"/>
    <lineage>
        <taxon>Archaea</taxon>
        <taxon>Methanobacteriati</taxon>
        <taxon>Methanobacteriota</taxon>
        <taxon>Stenosarchaea group</taxon>
        <taxon>Halobacteria</taxon>
        <taxon>Halobacteriales</taxon>
        <taxon>Haloarculaceae</taxon>
        <taxon>Halapricum</taxon>
    </lineage>
</organism>
<dbReference type="Proteomes" id="UP000663525">
    <property type="component" value="Chromosome"/>
</dbReference>
<dbReference type="InterPro" id="IPR055770">
    <property type="entry name" value="DUF7346"/>
</dbReference>
<name>A0A897N5W3_9EURY</name>